<evidence type="ECO:0008006" key="4">
    <source>
        <dbReference type="Google" id="ProtNLM"/>
    </source>
</evidence>
<proteinExistence type="predicted"/>
<sequence length="218" mass="24265">MKKLILALLALNLCYASFGQDSFEEGKVISKQTMTSDNEQAKAQLAMIGDVETTSYFKGNKTRAEATSPMTGKVISIIDGDSNKMLMLMDSPSMGKVYMLQDISLSEADKKNMEIKKGDETKSILGYECQQYFVTMTKDGQTMKMEMFTTDAISAMSQQTATFNDKISGFPMYMSMDVNQMGMNMTITNEVTSIDEEKVDSGIFDLTPPEGYKDMQPK</sequence>
<comment type="caution">
    <text evidence="2">The sequence shown here is derived from an EMBL/GenBank/DDBJ whole genome shotgun (WGS) entry which is preliminary data.</text>
</comment>
<dbReference type="Proteomes" id="UP000321578">
    <property type="component" value="Unassembled WGS sequence"/>
</dbReference>
<evidence type="ECO:0000313" key="3">
    <source>
        <dbReference type="Proteomes" id="UP000321578"/>
    </source>
</evidence>
<name>A0A5C6ZKD0_9FLAO</name>
<gene>
    <name evidence="2" type="ORF">ESY86_04630</name>
</gene>
<dbReference type="EMBL" id="VORO01000004">
    <property type="protein sequence ID" value="TXD90045.1"/>
    <property type="molecule type" value="Genomic_DNA"/>
</dbReference>
<dbReference type="OrthoDB" id="676537at2"/>
<accession>A0A5C6ZKD0</accession>
<reference evidence="2 3" key="1">
    <citation type="submission" date="2019-08" db="EMBL/GenBank/DDBJ databases">
        <title>Genomes of Subsaximicrobium wynnwilliamsii strains.</title>
        <authorList>
            <person name="Bowman J.P."/>
        </authorList>
    </citation>
    <scope>NUCLEOTIDE SEQUENCE [LARGE SCALE GENOMIC DNA]</scope>
    <source>
        <strain evidence="2 3">2-80-2</strain>
    </source>
</reference>
<dbReference type="RefSeq" id="WP_147085438.1">
    <property type="nucleotide sequence ID" value="NZ_VORM01000004.1"/>
</dbReference>
<feature type="signal peptide" evidence="1">
    <location>
        <begin position="1"/>
        <end position="19"/>
    </location>
</feature>
<keyword evidence="3" id="KW-1185">Reference proteome</keyword>
<feature type="chain" id="PRO_5022947649" description="DUF4412 domain-containing protein" evidence="1">
    <location>
        <begin position="20"/>
        <end position="218"/>
    </location>
</feature>
<dbReference type="AlphaFoldDB" id="A0A5C6ZKD0"/>
<keyword evidence="1" id="KW-0732">Signal</keyword>
<evidence type="ECO:0000256" key="1">
    <source>
        <dbReference type="SAM" id="SignalP"/>
    </source>
</evidence>
<protein>
    <recommendedName>
        <fullName evidence="4">DUF4412 domain-containing protein</fullName>
    </recommendedName>
</protein>
<organism evidence="2 3">
    <name type="scientific">Subsaximicrobium wynnwilliamsii</name>
    <dbReference type="NCBI Taxonomy" id="291179"/>
    <lineage>
        <taxon>Bacteria</taxon>
        <taxon>Pseudomonadati</taxon>
        <taxon>Bacteroidota</taxon>
        <taxon>Flavobacteriia</taxon>
        <taxon>Flavobacteriales</taxon>
        <taxon>Flavobacteriaceae</taxon>
        <taxon>Subsaximicrobium</taxon>
    </lineage>
</organism>
<evidence type="ECO:0000313" key="2">
    <source>
        <dbReference type="EMBL" id="TXD90045.1"/>
    </source>
</evidence>